<feature type="transmembrane region" description="Helical" evidence="10">
    <location>
        <begin position="206"/>
        <end position="223"/>
    </location>
</feature>
<dbReference type="NCBIfam" id="TIGR00797">
    <property type="entry name" value="matE"/>
    <property type="match status" value="1"/>
</dbReference>
<feature type="transmembrane region" description="Helical" evidence="10">
    <location>
        <begin position="307"/>
        <end position="326"/>
    </location>
</feature>
<evidence type="ECO:0000256" key="6">
    <source>
        <dbReference type="ARBA" id="ARBA00022989"/>
    </source>
</evidence>
<evidence type="ECO:0000256" key="10">
    <source>
        <dbReference type="SAM" id="Phobius"/>
    </source>
</evidence>
<sequence length="524" mass="55227">MDGFRARFRRRLLALGDWRGLSGISTPTVPEQPTGLTPDGRLKAGKLAGLSMGAAIWVLCWPILIESILSSFVGLTDTVLAAQLGVAETDAIGSAAYILWFTGLIIMAIGVGTTALVSRSVGRGRLAVANAAVGQSLLLAAGIGSIVAVLLAWLGPGLGGMLTKSEAGAAAFAEYIRIVAAGTPFMAVLAVAIASLRGAGDSIRPLWAMVAVNAVNIISSWLLCGQDLSRLIEHNGIATTEIILKNPVPFDLGVRGIAYGTVLANALGCVIVLMMLSKGVGGVHLMRRRLKPHWHTLQRLARVGLPNFFETFGMWVGNFLVFIFVVNLSQADGMTGAHMLGIRIESFSFMPGFAMSIAAATLAGQYLGAGSPQMARRAVLVCACAGAAIMGTLGLAFIFIPEQLVSLLSSQPEHLETVPAILRITGFVQVPFAFGLITRGALRGVGDTKAVFIITWSTTYLLRLPLAYIFSGVDIPLPGGGVIPHPFFAPSLAGLWLGLSIEVVLRCMIFVARFLHGGWTTVRV</sequence>
<name>A0A3B1D0P5_9ZZZZ</name>
<evidence type="ECO:0000256" key="5">
    <source>
        <dbReference type="ARBA" id="ARBA00022692"/>
    </source>
</evidence>
<feature type="transmembrane region" description="Helical" evidence="10">
    <location>
        <begin position="175"/>
        <end position="194"/>
    </location>
</feature>
<evidence type="ECO:0000256" key="7">
    <source>
        <dbReference type="ARBA" id="ARBA00023065"/>
    </source>
</evidence>
<feature type="transmembrane region" description="Helical" evidence="10">
    <location>
        <begin position="379"/>
        <end position="400"/>
    </location>
</feature>
<feature type="transmembrane region" description="Helical" evidence="10">
    <location>
        <begin position="95"/>
        <end position="117"/>
    </location>
</feature>
<evidence type="ECO:0000256" key="8">
    <source>
        <dbReference type="ARBA" id="ARBA00023136"/>
    </source>
</evidence>
<dbReference type="AlphaFoldDB" id="A0A3B1D0P5"/>
<feature type="transmembrane region" description="Helical" evidence="10">
    <location>
        <begin position="346"/>
        <end position="367"/>
    </location>
</feature>
<keyword evidence="7" id="KW-0406">Ion transport</keyword>
<dbReference type="InterPro" id="IPR002528">
    <property type="entry name" value="MATE_fam"/>
</dbReference>
<proteinExistence type="predicted"/>
<keyword evidence="3" id="KW-0050">Antiport</keyword>
<dbReference type="InterPro" id="IPR050222">
    <property type="entry name" value="MATE_MdtK"/>
</dbReference>
<feature type="transmembrane region" description="Helical" evidence="10">
    <location>
        <begin position="137"/>
        <end position="155"/>
    </location>
</feature>
<gene>
    <name evidence="11" type="ORF">MNBD_PLANCTO03-2225</name>
</gene>
<dbReference type="Pfam" id="PF01554">
    <property type="entry name" value="MatE"/>
    <property type="match status" value="2"/>
</dbReference>
<evidence type="ECO:0000256" key="3">
    <source>
        <dbReference type="ARBA" id="ARBA00022449"/>
    </source>
</evidence>
<evidence type="ECO:0000256" key="4">
    <source>
        <dbReference type="ARBA" id="ARBA00022475"/>
    </source>
</evidence>
<evidence type="ECO:0000256" key="2">
    <source>
        <dbReference type="ARBA" id="ARBA00022448"/>
    </source>
</evidence>
<evidence type="ECO:0000256" key="1">
    <source>
        <dbReference type="ARBA" id="ARBA00004651"/>
    </source>
</evidence>
<keyword evidence="2" id="KW-0813">Transport</keyword>
<dbReference type="GO" id="GO:0042910">
    <property type="term" value="F:xenobiotic transmembrane transporter activity"/>
    <property type="evidence" value="ECO:0007669"/>
    <property type="project" value="InterPro"/>
</dbReference>
<dbReference type="PIRSF" id="PIRSF006603">
    <property type="entry name" value="DinF"/>
    <property type="match status" value="1"/>
</dbReference>
<dbReference type="GO" id="GO:0005886">
    <property type="term" value="C:plasma membrane"/>
    <property type="evidence" value="ECO:0007669"/>
    <property type="project" value="UniProtKB-SubCell"/>
</dbReference>
<dbReference type="PANTHER" id="PTHR43298">
    <property type="entry name" value="MULTIDRUG RESISTANCE PROTEIN NORM-RELATED"/>
    <property type="match status" value="1"/>
</dbReference>
<evidence type="ECO:0000313" key="11">
    <source>
        <dbReference type="EMBL" id="VAX35689.1"/>
    </source>
</evidence>
<dbReference type="EMBL" id="UOGK01000002">
    <property type="protein sequence ID" value="VAX35689.1"/>
    <property type="molecule type" value="Genomic_DNA"/>
</dbReference>
<feature type="transmembrane region" description="Helical" evidence="10">
    <location>
        <begin position="420"/>
        <end position="438"/>
    </location>
</feature>
<feature type="transmembrane region" description="Helical" evidence="10">
    <location>
        <begin position="257"/>
        <end position="286"/>
    </location>
</feature>
<dbReference type="PANTHER" id="PTHR43298:SF2">
    <property type="entry name" value="FMN_FAD EXPORTER YEEO-RELATED"/>
    <property type="match status" value="1"/>
</dbReference>
<dbReference type="GO" id="GO:0006811">
    <property type="term" value="P:monoatomic ion transport"/>
    <property type="evidence" value="ECO:0007669"/>
    <property type="project" value="UniProtKB-KW"/>
</dbReference>
<dbReference type="GO" id="GO:0015297">
    <property type="term" value="F:antiporter activity"/>
    <property type="evidence" value="ECO:0007669"/>
    <property type="project" value="UniProtKB-KW"/>
</dbReference>
<feature type="transmembrane region" description="Helical" evidence="10">
    <location>
        <begin position="493"/>
        <end position="515"/>
    </location>
</feature>
<keyword evidence="6 10" id="KW-1133">Transmembrane helix</keyword>
<feature type="transmembrane region" description="Helical" evidence="10">
    <location>
        <begin position="450"/>
        <end position="473"/>
    </location>
</feature>
<keyword evidence="8 10" id="KW-0472">Membrane</keyword>
<comment type="subcellular location">
    <subcellularLocation>
        <location evidence="1">Cell membrane</location>
        <topology evidence="1">Multi-pass membrane protein</topology>
    </subcellularLocation>
</comment>
<accession>A0A3B1D0P5</accession>
<keyword evidence="4" id="KW-1003">Cell membrane</keyword>
<dbReference type="CDD" id="cd13137">
    <property type="entry name" value="MATE_NorM_like"/>
    <property type="match status" value="1"/>
</dbReference>
<protein>
    <recommendedName>
        <fullName evidence="9">Multidrug-efflux transporter</fullName>
    </recommendedName>
</protein>
<organism evidence="11">
    <name type="scientific">hydrothermal vent metagenome</name>
    <dbReference type="NCBI Taxonomy" id="652676"/>
    <lineage>
        <taxon>unclassified sequences</taxon>
        <taxon>metagenomes</taxon>
        <taxon>ecological metagenomes</taxon>
    </lineage>
</organism>
<keyword evidence="5 10" id="KW-0812">Transmembrane</keyword>
<feature type="transmembrane region" description="Helical" evidence="10">
    <location>
        <begin position="50"/>
        <end position="75"/>
    </location>
</feature>
<dbReference type="InterPro" id="IPR048279">
    <property type="entry name" value="MdtK-like"/>
</dbReference>
<evidence type="ECO:0000256" key="9">
    <source>
        <dbReference type="ARBA" id="ARBA00031636"/>
    </source>
</evidence>
<reference evidence="11" key="1">
    <citation type="submission" date="2018-06" db="EMBL/GenBank/DDBJ databases">
        <authorList>
            <person name="Zhirakovskaya E."/>
        </authorList>
    </citation>
    <scope>NUCLEOTIDE SEQUENCE</scope>
</reference>